<accession>A0A068SKD3</accession>
<evidence type="ECO:0000313" key="2">
    <source>
        <dbReference type="EMBL" id="CDN46597.1"/>
    </source>
</evidence>
<gene>
    <name evidence="2" type="ORF">RG540_CH04060</name>
</gene>
<dbReference type="GO" id="GO:0016787">
    <property type="term" value="F:hydrolase activity"/>
    <property type="evidence" value="ECO:0007669"/>
    <property type="project" value="UniProtKB-KW"/>
</dbReference>
<proteinExistence type="predicted"/>
<dbReference type="EMBL" id="HG938353">
    <property type="protein sequence ID" value="CDN46597.1"/>
    <property type="molecule type" value="Genomic_DNA"/>
</dbReference>
<dbReference type="PATRIC" id="fig|1028800.3.peg.400"/>
<dbReference type="KEGG" id="ngg:RG540_CH04060"/>
<dbReference type="HOGENOM" id="CLU_056134_2_0_5"/>
<dbReference type="AlphaFoldDB" id="A0A068SKD3"/>
<dbReference type="Proteomes" id="UP000028181">
    <property type="component" value="Chromosome I"/>
</dbReference>
<dbReference type="RefSeq" id="WP_244446607.1">
    <property type="nucleotide sequence ID" value="NZ_HG938353.1"/>
</dbReference>
<dbReference type="PANTHER" id="PTHR22946">
    <property type="entry name" value="DIENELACTONE HYDROLASE DOMAIN-CONTAINING PROTEIN-RELATED"/>
    <property type="match status" value="1"/>
</dbReference>
<name>A0A068SKD3_NEOGA</name>
<dbReference type="GeneID" id="24258303"/>
<dbReference type="InterPro" id="IPR002925">
    <property type="entry name" value="Dienelactn_hydro"/>
</dbReference>
<dbReference type="InterPro" id="IPR029058">
    <property type="entry name" value="AB_hydrolase_fold"/>
</dbReference>
<keyword evidence="3" id="KW-1185">Reference proteome</keyword>
<dbReference type="eggNOG" id="COG1073">
    <property type="taxonomic scope" value="Bacteria"/>
</dbReference>
<keyword evidence="2" id="KW-0378">Hydrolase</keyword>
<reference evidence="3" key="1">
    <citation type="journal article" date="2014" name="BMC Genomics">
        <title>Genome sequencing of two Neorhizobium galegae strains reveals a noeT gene responsible for the unusual acetylation of the nodulation factors.</title>
        <authorList>
            <person name="Osterman J."/>
            <person name="Marsh J."/>
            <person name="Laine P.K."/>
            <person name="Zeng Z."/>
            <person name="Alatalo E."/>
            <person name="Sullivan J.T."/>
            <person name="Young J.P."/>
            <person name="Thomas-Oates J."/>
            <person name="Paulin L."/>
            <person name="Lindstrom K."/>
        </authorList>
    </citation>
    <scope>NUCLEOTIDE SEQUENCE [LARGE SCALE GENOMIC DNA]</scope>
    <source>
        <strain evidence="3">HAMBI 540</strain>
    </source>
</reference>
<organism evidence="2 3">
    <name type="scientific">Neorhizobium galegae bv. orientalis str. HAMBI 540</name>
    <dbReference type="NCBI Taxonomy" id="1028800"/>
    <lineage>
        <taxon>Bacteria</taxon>
        <taxon>Pseudomonadati</taxon>
        <taxon>Pseudomonadota</taxon>
        <taxon>Alphaproteobacteria</taxon>
        <taxon>Hyphomicrobiales</taxon>
        <taxon>Rhizobiaceae</taxon>
        <taxon>Rhizobium/Agrobacterium group</taxon>
        <taxon>Neorhizobium</taxon>
    </lineage>
</organism>
<protein>
    <submittedName>
        <fullName evidence="2">Dienelactone hydrolase family protein</fullName>
    </submittedName>
</protein>
<dbReference type="SUPFAM" id="SSF53474">
    <property type="entry name" value="alpha/beta-Hydrolases"/>
    <property type="match status" value="1"/>
</dbReference>
<sequence length="305" mass="33000">MTGREEDNMAITVERLKELLAFEEVSLTLADSSAENRDGYILERLRFRLNDGTEVRGFLTRPSEGFLTRGPAILYAHAHGARWDIGASELIDGRPALLDAPGPALARDGYVVLCIDMPTFGERAGVTEDAATKAALWHGKTLFGQMLSEQAAALAWLAGRPEVDPQRIGVTGLSMGATLAYFLSALDPRVKANAHLCCYADFATLVETGAHNLHGHYLTVPGLLKETSIGEIAGLVAPRPQLICVGWDDPLTPPDAVERAFAETEAAYLRAQALGALVFLPQADVGHRETAEMRRAVLAFFKGYL</sequence>
<feature type="domain" description="Dienelactone hydrolase" evidence="1">
    <location>
        <begin position="105"/>
        <end position="194"/>
    </location>
</feature>
<dbReference type="PANTHER" id="PTHR22946:SF8">
    <property type="entry name" value="ACETYL XYLAN ESTERASE DOMAIN-CONTAINING PROTEIN"/>
    <property type="match status" value="1"/>
</dbReference>
<dbReference type="InterPro" id="IPR050261">
    <property type="entry name" value="FrsA_esterase"/>
</dbReference>
<dbReference type="Gene3D" id="3.40.50.1820">
    <property type="entry name" value="alpha/beta hydrolase"/>
    <property type="match status" value="1"/>
</dbReference>
<evidence type="ECO:0000259" key="1">
    <source>
        <dbReference type="Pfam" id="PF01738"/>
    </source>
</evidence>
<evidence type="ECO:0000313" key="3">
    <source>
        <dbReference type="Proteomes" id="UP000028181"/>
    </source>
</evidence>
<dbReference type="Pfam" id="PF01738">
    <property type="entry name" value="DLH"/>
    <property type="match status" value="1"/>
</dbReference>